<evidence type="ECO:0008006" key="6">
    <source>
        <dbReference type="Google" id="ProtNLM"/>
    </source>
</evidence>
<protein>
    <recommendedName>
        <fullName evidence="6">O-methyltransferase</fullName>
    </recommendedName>
</protein>
<keyword evidence="3" id="KW-0949">S-adenosyl-L-methionine</keyword>
<dbReference type="Gene3D" id="3.40.50.150">
    <property type="entry name" value="Vaccinia Virus protein VP39"/>
    <property type="match status" value="1"/>
</dbReference>
<dbReference type="InterPro" id="IPR029063">
    <property type="entry name" value="SAM-dependent_MTases_sf"/>
</dbReference>
<dbReference type="RefSeq" id="WP_271021433.1">
    <property type="nucleotide sequence ID" value="NZ_JAQHXR010000002.1"/>
</dbReference>
<organism evidence="4 5">
    <name type="scientific">Helicobacter ibis</name>
    <dbReference type="NCBI Taxonomy" id="2962633"/>
    <lineage>
        <taxon>Bacteria</taxon>
        <taxon>Pseudomonadati</taxon>
        <taxon>Campylobacterota</taxon>
        <taxon>Epsilonproteobacteria</taxon>
        <taxon>Campylobacterales</taxon>
        <taxon>Helicobacteraceae</taxon>
        <taxon>Helicobacter</taxon>
    </lineage>
</organism>
<evidence type="ECO:0000256" key="1">
    <source>
        <dbReference type="ARBA" id="ARBA00022603"/>
    </source>
</evidence>
<dbReference type="EMBL" id="JAQHXR010000002">
    <property type="protein sequence ID" value="MDA3969134.1"/>
    <property type="molecule type" value="Genomic_DNA"/>
</dbReference>
<accession>A0ABT4VEL4</accession>
<dbReference type="Proteomes" id="UP001210261">
    <property type="component" value="Unassembled WGS sequence"/>
</dbReference>
<sequence>MLFPYLRVGGILMIDDGFFVGDILNDEPQTQKGKGVKKFLESLLKRDDVNSLLLPLGAGSCIVTKLRS</sequence>
<evidence type="ECO:0000256" key="2">
    <source>
        <dbReference type="ARBA" id="ARBA00022679"/>
    </source>
</evidence>
<gene>
    <name evidence="4" type="ORF">PF021_05525</name>
</gene>
<evidence type="ECO:0000313" key="5">
    <source>
        <dbReference type="Proteomes" id="UP001210261"/>
    </source>
</evidence>
<comment type="caution">
    <text evidence="4">The sequence shown here is derived from an EMBL/GenBank/DDBJ whole genome shotgun (WGS) entry which is preliminary data.</text>
</comment>
<keyword evidence="1" id="KW-0489">Methyltransferase</keyword>
<reference evidence="4 5" key="1">
    <citation type="submission" date="2023-01" db="EMBL/GenBank/DDBJ databases">
        <title>Description of Helicobacter ibis sp. nov. isolated from faecal droppings of black-faced ibis (Theristicus melanopis).</title>
        <authorList>
            <person name="Lopez-Cantillo M."/>
            <person name="Vidal-Veuthey B."/>
            <person name="Mella A."/>
            <person name="De La Haba R."/>
            <person name="Collado L."/>
        </authorList>
    </citation>
    <scope>NUCLEOTIDE SEQUENCE [LARGE SCALE GENOMIC DNA]</scope>
    <source>
        <strain evidence="4 5">A82</strain>
    </source>
</reference>
<dbReference type="Pfam" id="PF01596">
    <property type="entry name" value="Methyltransf_3"/>
    <property type="match status" value="1"/>
</dbReference>
<dbReference type="InterPro" id="IPR002935">
    <property type="entry name" value="SAM_O-MeTrfase"/>
</dbReference>
<keyword evidence="5" id="KW-1185">Reference proteome</keyword>
<evidence type="ECO:0000313" key="4">
    <source>
        <dbReference type="EMBL" id="MDA3969134.1"/>
    </source>
</evidence>
<evidence type="ECO:0000256" key="3">
    <source>
        <dbReference type="ARBA" id="ARBA00022691"/>
    </source>
</evidence>
<keyword evidence="2" id="KW-0808">Transferase</keyword>
<name>A0ABT4VEL4_9HELI</name>
<proteinExistence type="predicted"/>